<evidence type="ECO:0000313" key="6">
    <source>
        <dbReference type="Proteomes" id="UP000001744"/>
    </source>
</evidence>
<dbReference type="GO" id="GO:0006406">
    <property type="term" value="P:mRNA export from nucleus"/>
    <property type="evidence" value="ECO:0007669"/>
    <property type="project" value="InterPro"/>
</dbReference>
<dbReference type="Gene3D" id="1.25.40.180">
    <property type="match status" value="3"/>
</dbReference>
<evidence type="ECO:0000256" key="1">
    <source>
        <dbReference type="SAM" id="MobiDB-lite"/>
    </source>
</evidence>
<dbReference type="GeneID" id="7050913"/>
<dbReference type="RefSeq" id="XP_002175471.1">
    <property type="nucleotide sequence ID" value="XM_002175435.2"/>
</dbReference>
<dbReference type="OMA" id="AYMILEV"/>
<dbReference type="AlphaFoldDB" id="B6K6M4"/>
<organism evidence="4 6">
    <name type="scientific">Schizosaccharomyces japonicus (strain yFS275 / FY16936)</name>
    <name type="common">Fission yeast</name>
    <dbReference type="NCBI Taxonomy" id="402676"/>
    <lineage>
        <taxon>Eukaryota</taxon>
        <taxon>Fungi</taxon>
        <taxon>Dikarya</taxon>
        <taxon>Ascomycota</taxon>
        <taxon>Taphrinomycotina</taxon>
        <taxon>Schizosaccharomycetes</taxon>
        <taxon>Schizosaccharomycetales</taxon>
        <taxon>Schizosaccharomycetaceae</taxon>
        <taxon>Schizosaccharomyces</taxon>
    </lineage>
</organism>
<dbReference type="HOGENOM" id="CLU_013816_0_0_1"/>
<evidence type="ECO:0000259" key="2">
    <source>
        <dbReference type="Pfam" id="PF09088"/>
    </source>
</evidence>
<evidence type="ECO:0000313" key="4">
    <source>
        <dbReference type="EMBL" id="EEB09178.1"/>
    </source>
</evidence>
<dbReference type="GO" id="GO:0000339">
    <property type="term" value="F:RNA cap binding"/>
    <property type="evidence" value="ECO:0000318"/>
    <property type="project" value="GO_Central"/>
</dbReference>
<feature type="domain" description="MIF4G-like type 1" evidence="2">
    <location>
        <begin position="308"/>
        <end position="496"/>
    </location>
</feature>
<dbReference type="eggNOG" id="KOG1104">
    <property type="taxonomic scope" value="Eukaryota"/>
</dbReference>
<dbReference type="SUPFAM" id="SSF48371">
    <property type="entry name" value="ARM repeat"/>
    <property type="match status" value="3"/>
</dbReference>
<sequence length="736" mass="84897">MSNYRGNYRSRKRYRDDDEHSYRPSRNGPGQGMIARIKKDITYLVDPRSSSSPSEDMNYVATEVARESQDEIHLPQVIDSLFACALQLPVKIPFLATMLMLASTKNHNLLKVAVETCSTRLQESLLAFKFYEAKIYLRLLTCLTRVLTEEKIGELLGKIVEAFETQSCSVYADELAYLVLLTLPYFIVASFSPKVKETCSSIIDRCSTYLNSRSVDVNDMNPFLNSTYNIQDKLSLLYSQITKLKENDFTVSILPTPWDSFESELSSIESVSFELPTLPEEIPDDKKAAPKGKPFIELLFSQPVRTTPELSNIASTILRDNASDVLNQLEFNRTEAARVLTDFDVYFAYKSFALRGTPIAELEKASPSEPTWKAEDVIAESVFAELFSLASPRYKPVYYHSVLTECCRTAPRIMAPTFGRIIRFMYSMSENLALEPQYRFIDWVSHHLSNFGFQWKWQEWVEDVDLEELHPKKVVMREMIRREVDLSYWGRIRDSVAEPMYGFLTEKAPEPYFPYGAEDHPMNVTSHKITNQLTMREPIASIEAELSSFSQEEALRLFFSCVFHMGSKSFSHMLNVFEKHIDVIKHFSRASSDSEYIVVSSLFEYWKFQPTIAVTWADKLLNYSIVGATAIIQWLTKQDDIRLWSRIYVWDLLTTTLNKLDARVKQFDNSEATEGTEENVLKEESTTERRAVYELLRTRLPELAQSASLPWSAHYVQLVQAYLERHYPLMVQMDDD</sequence>
<dbReference type="PANTHER" id="PTHR12412:SF2">
    <property type="entry name" value="NUCLEAR CAP-BINDING PROTEIN SUBUNIT 1"/>
    <property type="match status" value="1"/>
</dbReference>
<dbReference type="Pfam" id="PF09088">
    <property type="entry name" value="MIF4G_like"/>
    <property type="match status" value="1"/>
</dbReference>
<keyword evidence="6" id="KW-1185">Reference proteome</keyword>
<dbReference type="OrthoDB" id="10252707at2759"/>
<feature type="region of interest" description="Disordered" evidence="1">
    <location>
        <begin position="1"/>
        <end position="32"/>
    </location>
</feature>
<dbReference type="GO" id="GO:0005846">
    <property type="term" value="C:nuclear cap binding complex"/>
    <property type="evidence" value="ECO:0000318"/>
    <property type="project" value="GO_Central"/>
</dbReference>
<dbReference type="Pfam" id="PF09090">
    <property type="entry name" value="MIF4G_like_2"/>
    <property type="match status" value="1"/>
</dbReference>
<dbReference type="InterPro" id="IPR015172">
    <property type="entry name" value="MIF4G-like_typ-1"/>
</dbReference>
<reference evidence="4 6" key="1">
    <citation type="journal article" date="2011" name="Science">
        <title>Comparative functional genomics of the fission yeasts.</title>
        <authorList>
            <person name="Rhind N."/>
            <person name="Chen Z."/>
            <person name="Yassour M."/>
            <person name="Thompson D.A."/>
            <person name="Haas B.J."/>
            <person name="Habib N."/>
            <person name="Wapinski I."/>
            <person name="Roy S."/>
            <person name="Lin M.F."/>
            <person name="Heiman D.I."/>
            <person name="Young S.K."/>
            <person name="Furuya K."/>
            <person name="Guo Y."/>
            <person name="Pidoux A."/>
            <person name="Chen H.M."/>
            <person name="Robbertse B."/>
            <person name="Goldberg J.M."/>
            <person name="Aoki K."/>
            <person name="Bayne E.H."/>
            <person name="Berlin A.M."/>
            <person name="Desjardins C.A."/>
            <person name="Dobbs E."/>
            <person name="Dukaj L."/>
            <person name="Fan L."/>
            <person name="FitzGerald M.G."/>
            <person name="French C."/>
            <person name="Gujja S."/>
            <person name="Hansen K."/>
            <person name="Keifenheim D."/>
            <person name="Levin J.Z."/>
            <person name="Mosher R.A."/>
            <person name="Mueller C.A."/>
            <person name="Pfiffner J."/>
            <person name="Priest M."/>
            <person name="Russ C."/>
            <person name="Smialowska A."/>
            <person name="Swoboda P."/>
            <person name="Sykes S.M."/>
            <person name="Vaughn M."/>
            <person name="Vengrova S."/>
            <person name="Yoder R."/>
            <person name="Zeng Q."/>
            <person name="Allshire R."/>
            <person name="Baulcombe D."/>
            <person name="Birren B.W."/>
            <person name="Brown W."/>
            <person name="Ekwall K."/>
            <person name="Kellis M."/>
            <person name="Leatherwood J."/>
            <person name="Levin H."/>
            <person name="Margalit H."/>
            <person name="Martienssen R."/>
            <person name="Nieduszynski C.A."/>
            <person name="Spatafora J.W."/>
            <person name="Friedman N."/>
            <person name="Dalgaard J.Z."/>
            <person name="Baumann P."/>
            <person name="Niki H."/>
            <person name="Regev A."/>
            <person name="Nusbaum C."/>
        </authorList>
    </citation>
    <scope>NUCLEOTIDE SEQUENCE [LARGE SCALE GENOMIC DNA]</scope>
    <source>
        <strain evidence="6">yFS275 / FY16936</strain>
    </source>
</reference>
<dbReference type="PANTHER" id="PTHR12412">
    <property type="entry name" value="CAP BINDING PROTEIN"/>
    <property type="match status" value="1"/>
</dbReference>
<protein>
    <submittedName>
        <fullName evidence="4">Nuclear cap-binding complex large subunit</fullName>
    </submittedName>
</protein>
<dbReference type="InterPro" id="IPR027159">
    <property type="entry name" value="CBP80"/>
</dbReference>
<dbReference type="Proteomes" id="UP000001744">
    <property type="component" value="Unassembled WGS sequence"/>
</dbReference>
<dbReference type="STRING" id="402676.B6K6M4"/>
<feature type="domain" description="MIF4G-like type 2" evidence="3">
    <location>
        <begin position="513"/>
        <end position="691"/>
    </location>
</feature>
<dbReference type="InterPro" id="IPR015174">
    <property type="entry name" value="MIF4G-like_typ-2"/>
</dbReference>
<dbReference type="GO" id="GO:0000184">
    <property type="term" value="P:nuclear-transcribed mRNA catabolic process, nonsense-mediated decay"/>
    <property type="evidence" value="ECO:0000318"/>
    <property type="project" value="GO_Central"/>
</dbReference>
<gene>
    <name evidence="5" type="primary">cbc1</name>
    <name evidence="4" type="ORF">SJAG_04360</name>
</gene>
<dbReference type="InterPro" id="IPR016024">
    <property type="entry name" value="ARM-type_fold"/>
</dbReference>
<dbReference type="GO" id="GO:0005634">
    <property type="term" value="C:nucleus"/>
    <property type="evidence" value="ECO:0000318"/>
    <property type="project" value="GO_Central"/>
</dbReference>
<proteinExistence type="predicted"/>
<dbReference type="VEuPathDB" id="FungiDB:SJAG_04360"/>
<evidence type="ECO:0000259" key="3">
    <source>
        <dbReference type="Pfam" id="PF09090"/>
    </source>
</evidence>
<dbReference type="EMBL" id="KE651167">
    <property type="protein sequence ID" value="EEB09178.1"/>
    <property type="molecule type" value="Genomic_DNA"/>
</dbReference>
<name>B6K6M4_SCHJY</name>
<evidence type="ECO:0000313" key="5">
    <source>
        <dbReference type="JaponicusDB" id="SJAG_04360"/>
    </source>
</evidence>
<dbReference type="JaponicusDB" id="SJAG_04360">
    <property type="gene designation" value="cbc1"/>
</dbReference>
<accession>B6K6M4</accession>
<dbReference type="GO" id="GO:0003729">
    <property type="term" value="F:mRNA binding"/>
    <property type="evidence" value="ECO:0000318"/>
    <property type="project" value="GO_Central"/>
</dbReference>